<feature type="repeat" description="PPR" evidence="2">
    <location>
        <begin position="463"/>
        <end position="497"/>
    </location>
</feature>
<organism evidence="3 4">
    <name type="scientific">Aristolochia fimbriata</name>
    <name type="common">White veined hardy Dutchman's pipe vine</name>
    <dbReference type="NCBI Taxonomy" id="158543"/>
    <lineage>
        <taxon>Eukaryota</taxon>
        <taxon>Viridiplantae</taxon>
        <taxon>Streptophyta</taxon>
        <taxon>Embryophyta</taxon>
        <taxon>Tracheophyta</taxon>
        <taxon>Spermatophyta</taxon>
        <taxon>Magnoliopsida</taxon>
        <taxon>Magnoliidae</taxon>
        <taxon>Piperales</taxon>
        <taxon>Aristolochiaceae</taxon>
        <taxon>Aristolochia</taxon>
    </lineage>
</organism>
<dbReference type="AlphaFoldDB" id="A0AAV7EQB0"/>
<sequence>MHSGNYLRPSAKWLTSSALAALPAIRSFDAIDLRVESGFPSPEVELTEEIHERDVVSWNRTIGRHAQHGCSMQGFNVYKEMVRRGIRENPSTFSSVINLCSNAGFFQEGLLLHGRVNFLGFLSNVFVGSCLVDFYMQLGSPDLALSLFHELPDRNTATWNVVFRGLSRCGRSEELWRLFNEMKSEGAVASSVTFSYLINGCCCNEEFLEQGRSLHSQAIKAGCMPSSLFVSNALVDFYSAHGCLLDARQSFEVIPAEDVISWNSIVSVHADNGFLLEALEFFNRMRLWDKKPSVRSFAAFLTSSSRAQNLPFGKQVHAFVLKLGLDRSSVFIQSALIDMYGKCCDIHGSVQVFDEITERNTEGCNALIGAFLQSGLVDDAIEMFRFMVDEGIRPDEVTFSLVTKALSLSAEACTSNCQLLHGSLIRSGFESNDTVLCSLIAAYSRSGQIELAHQILMQIPAPNSVCYTAFISGCARNGMGREGLEMLEVMIHKGLKPDAITFLSVLAGCDHSGLVEEGRAVFKTMKDGYEIEPDQRHYSCMINLLGRAGLLKEAEKMLELAPDGADSVMWSSILKSSRVHGNTDMGRKAAKALMELEPENPVVYSHILSFYSEIGDVKSQNEVRDSMETKKISKGLGYSLVDVHCSNFYIPLQ</sequence>
<evidence type="ECO:0008006" key="5">
    <source>
        <dbReference type="Google" id="ProtNLM"/>
    </source>
</evidence>
<accession>A0AAV7EQB0</accession>
<evidence type="ECO:0000256" key="2">
    <source>
        <dbReference type="PROSITE-ProRule" id="PRU00708"/>
    </source>
</evidence>
<dbReference type="PANTHER" id="PTHR24015">
    <property type="entry name" value="OS07G0578800 PROTEIN-RELATED"/>
    <property type="match status" value="1"/>
</dbReference>
<dbReference type="NCBIfam" id="TIGR00756">
    <property type="entry name" value="PPR"/>
    <property type="match status" value="4"/>
</dbReference>
<evidence type="ECO:0000313" key="3">
    <source>
        <dbReference type="EMBL" id="KAG9449881.1"/>
    </source>
</evidence>
<keyword evidence="4" id="KW-1185">Reference proteome</keyword>
<feature type="repeat" description="PPR" evidence="2">
    <location>
        <begin position="258"/>
        <end position="292"/>
    </location>
</feature>
<dbReference type="Pfam" id="PF12854">
    <property type="entry name" value="PPR_1"/>
    <property type="match status" value="1"/>
</dbReference>
<dbReference type="InterPro" id="IPR046960">
    <property type="entry name" value="PPR_At4g14850-like_plant"/>
</dbReference>
<feature type="repeat" description="PPR" evidence="2">
    <location>
        <begin position="360"/>
        <end position="394"/>
    </location>
</feature>
<name>A0AAV7EQB0_ARIFI</name>
<gene>
    <name evidence="3" type="ORF">H6P81_009846</name>
</gene>
<feature type="repeat" description="PPR" evidence="2">
    <location>
        <begin position="155"/>
        <end position="189"/>
    </location>
</feature>
<reference evidence="3 4" key="1">
    <citation type="submission" date="2021-07" db="EMBL/GenBank/DDBJ databases">
        <title>The Aristolochia fimbriata genome: insights into angiosperm evolution, floral development and chemical biosynthesis.</title>
        <authorList>
            <person name="Jiao Y."/>
        </authorList>
    </citation>
    <scope>NUCLEOTIDE SEQUENCE [LARGE SCALE GENOMIC DNA]</scope>
    <source>
        <strain evidence="3">IBCAS-2021</strain>
        <tissue evidence="3">Leaf</tissue>
    </source>
</reference>
<dbReference type="Gene3D" id="1.25.40.10">
    <property type="entry name" value="Tetratricopeptide repeat domain"/>
    <property type="match status" value="4"/>
</dbReference>
<protein>
    <recommendedName>
        <fullName evidence="5">Pentatricopeptide repeat-containing protein</fullName>
    </recommendedName>
</protein>
<dbReference type="PANTHER" id="PTHR24015:SF2012">
    <property type="entry name" value="PENTACOTRIPEPTIDE-REPEAT REGION OF PRORP DOMAIN-CONTAINING PROTEIN"/>
    <property type="match status" value="1"/>
</dbReference>
<dbReference type="FunFam" id="1.25.40.10:FF:000090">
    <property type="entry name" value="Pentatricopeptide repeat-containing protein, chloroplastic"/>
    <property type="match status" value="1"/>
</dbReference>
<keyword evidence="1" id="KW-0677">Repeat</keyword>
<dbReference type="Pfam" id="PF13041">
    <property type="entry name" value="PPR_2"/>
    <property type="match status" value="4"/>
</dbReference>
<proteinExistence type="predicted"/>
<dbReference type="InterPro" id="IPR011990">
    <property type="entry name" value="TPR-like_helical_dom_sf"/>
</dbReference>
<dbReference type="GO" id="GO:0003723">
    <property type="term" value="F:RNA binding"/>
    <property type="evidence" value="ECO:0007669"/>
    <property type="project" value="InterPro"/>
</dbReference>
<evidence type="ECO:0000313" key="4">
    <source>
        <dbReference type="Proteomes" id="UP000825729"/>
    </source>
</evidence>
<feature type="repeat" description="PPR" evidence="2">
    <location>
        <begin position="54"/>
        <end position="88"/>
    </location>
</feature>
<comment type="caution">
    <text evidence="3">The sequence shown here is derived from an EMBL/GenBank/DDBJ whole genome shotgun (WGS) entry which is preliminary data.</text>
</comment>
<evidence type="ECO:0000256" key="1">
    <source>
        <dbReference type="ARBA" id="ARBA00022737"/>
    </source>
</evidence>
<dbReference type="InterPro" id="IPR002885">
    <property type="entry name" value="PPR_rpt"/>
</dbReference>
<dbReference type="EMBL" id="JAINDJ010000004">
    <property type="protein sequence ID" value="KAG9449881.1"/>
    <property type="molecule type" value="Genomic_DNA"/>
</dbReference>
<dbReference type="GO" id="GO:0009451">
    <property type="term" value="P:RNA modification"/>
    <property type="evidence" value="ECO:0007669"/>
    <property type="project" value="InterPro"/>
</dbReference>
<dbReference type="Proteomes" id="UP000825729">
    <property type="component" value="Unassembled WGS sequence"/>
</dbReference>
<dbReference type="PROSITE" id="PS51375">
    <property type="entry name" value="PPR"/>
    <property type="match status" value="6"/>
</dbReference>
<feature type="repeat" description="PPR" evidence="2">
    <location>
        <begin position="190"/>
        <end position="225"/>
    </location>
</feature>
<dbReference type="Pfam" id="PF01535">
    <property type="entry name" value="PPR"/>
    <property type="match status" value="3"/>
</dbReference>